<evidence type="ECO:0000256" key="1">
    <source>
        <dbReference type="SAM" id="Coils"/>
    </source>
</evidence>
<evidence type="ECO:0000256" key="2">
    <source>
        <dbReference type="SAM" id="MobiDB-lite"/>
    </source>
</evidence>
<sequence>MLDREQEKCEEFTCQLTNLNAQLGAVAQEVTRLTDDQEELLTAHEAIKSKRDSLAEQVEELTESMAVLEEDRDTLRELGAMIEEKLAIGEKVTNRTLEGALSEKGKVVEQAKSVEQLQETSKKQLEVEIETMSSSNGSLSKKLEQVTKQLQETSNKIEVLEANVEEQSKIITAKDTEIRGDPTEPASCRAIDADEATPTLVKTESRGNSTLNNPYQAFWRRNDANQEEP</sequence>
<keyword evidence="5" id="KW-1185">Reference proteome</keyword>
<reference evidence="3" key="1">
    <citation type="submission" date="2007-03" db="EMBL/GenBank/DDBJ databases">
        <title>Annotation of Culex pipiens quinquefasciatus.</title>
        <authorList>
            <consortium name="The Broad Institute Genome Sequencing Platform"/>
            <person name="Atkinson P.W."/>
            <person name="Hemingway J."/>
            <person name="Christensen B.M."/>
            <person name="Higgs S."/>
            <person name="Kodira C."/>
            <person name="Hannick L."/>
            <person name="Megy K."/>
            <person name="O'Leary S."/>
            <person name="Pearson M."/>
            <person name="Haas B.J."/>
            <person name="Mauceli E."/>
            <person name="Wortman J.R."/>
            <person name="Lee N.H."/>
            <person name="Guigo R."/>
            <person name="Stanke M."/>
            <person name="Alvarado L."/>
            <person name="Amedeo P."/>
            <person name="Antoine C.H."/>
            <person name="Arensburger P."/>
            <person name="Bidwell S.L."/>
            <person name="Crawford M."/>
            <person name="Camaro F."/>
            <person name="Devon K."/>
            <person name="Engels R."/>
            <person name="Hammond M."/>
            <person name="Howarth C."/>
            <person name="Koehrsen M."/>
            <person name="Lawson D."/>
            <person name="Montgomery P."/>
            <person name="Nene V."/>
            <person name="Nusbaum C."/>
            <person name="Puiu D."/>
            <person name="Romero-Severson J."/>
            <person name="Severson D.W."/>
            <person name="Shumway M."/>
            <person name="Sisk P."/>
            <person name="Stolte C."/>
            <person name="Zeng Q."/>
            <person name="Eisenstadt E."/>
            <person name="Fraser-Liggett C."/>
            <person name="Strausberg R."/>
            <person name="Galagan J."/>
            <person name="Birren B."/>
            <person name="Collins F.H."/>
        </authorList>
    </citation>
    <scope>NUCLEOTIDE SEQUENCE [LARGE SCALE GENOMIC DNA]</scope>
    <source>
        <strain evidence="3">JHB</strain>
    </source>
</reference>
<evidence type="ECO:0000313" key="4">
    <source>
        <dbReference type="EnsemblMetazoa" id="CPIJ003674-PA"/>
    </source>
</evidence>
<dbReference type="VEuPathDB" id="VectorBase:CPIJ003674"/>
<dbReference type="HOGENOM" id="CLU_1210836_0_0_1"/>
<dbReference type="EnsemblMetazoa" id="CPIJ003674-RA">
    <property type="protein sequence ID" value="CPIJ003674-PA"/>
    <property type="gene ID" value="CPIJ003674"/>
</dbReference>
<feature type="region of interest" description="Disordered" evidence="2">
    <location>
        <begin position="192"/>
        <end position="229"/>
    </location>
</feature>
<organism>
    <name type="scientific">Culex quinquefasciatus</name>
    <name type="common">Southern house mosquito</name>
    <name type="synonym">Culex pungens</name>
    <dbReference type="NCBI Taxonomy" id="7176"/>
    <lineage>
        <taxon>Eukaryota</taxon>
        <taxon>Metazoa</taxon>
        <taxon>Ecdysozoa</taxon>
        <taxon>Arthropoda</taxon>
        <taxon>Hexapoda</taxon>
        <taxon>Insecta</taxon>
        <taxon>Pterygota</taxon>
        <taxon>Neoptera</taxon>
        <taxon>Endopterygota</taxon>
        <taxon>Diptera</taxon>
        <taxon>Nematocera</taxon>
        <taxon>Culicoidea</taxon>
        <taxon>Culicidae</taxon>
        <taxon>Culicinae</taxon>
        <taxon>Culicini</taxon>
        <taxon>Culex</taxon>
        <taxon>Culex</taxon>
    </lineage>
</organism>
<dbReference type="InParanoid" id="B0W9R9"/>
<evidence type="ECO:0000313" key="3">
    <source>
        <dbReference type="EMBL" id="EDS40388.1"/>
    </source>
</evidence>
<dbReference type="KEGG" id="cqu:CpipJ_CPIJ003674"/>
<proteinExistence type="predicted"/>
<keyword evidence="1" id="KW-0175">Coiled coil</keyword>
<feature type="compositionally biased region" description="Polar residues" evidence="2">
    <location>
        <begin position="200"/>
        <end position="215"/>
    </location>
</feature>
<accession>B0W9R9</accession>
<name>B0W9R9_CULQU</name>
<protein>
    <submittedName>
        <fullName evidence="3 4">Enhancer of polycomb</fullName>
    </submittedName>
</protein>
<feature type="coiled-coil region" evidence="1">
    <location>
        <begin position="136"/>
        <end position="170"/>
    </location>
</feature>
<dbReference type="OrthoDB" id="2436455at2759"/>
<reference evidence="4" key="2">
    <citation type="submission" date="2021-02" db="UniProtKB">
        <authorList>
            <consortium name="EnsemblMetazoa"/>
        </authorList>
    </citation>
    <scope>IDENTIFICATION</scope>
    <source>
        <strain evidence="4">JHB</strain>
    </source>
</reference>
<dbReference type="STRING" id="7176.B0W9R9"/>
<feature type="compositionally biased region" description="Basic and acidic residues" evidence="2">
    <location>
        <begin position="220"/>
        <end position="229"/>
    </location>
</feature>
<feature type="coiled-coil region" evidence="1">
    <location>
        <begin position="2"/>
        <end position="78"/>
    </location>
</feature>
<dbReference type="VEuPathDB" id="VectorBase:CQUJHB008406"/>
<dbReference type="EMBL" id="DS231865">
    <property type="protein sequence ID" value="EDS40388.1"/>
    <property type="molecule type" value="Genomic_DNA"/>
</dbReference>
<evidence type="ECO:0000313" key="5">
    <source>
        <dbReference type="Proteomes" id="UP000002320"/>
    </source>
</evidence>
<dbReference type="Proteomes" id="UP000002320">
    <property type="component" value="Unassembled WGS sequence"/>
</dbReference>
<dbReference type="AlphaFoldDB" id="B0W9R9"/>
<gene>
    <name evidence="4" type="primary">6035224</name>
    <name evidence="3" type="ORF">CpipJ_CPIJ003674</name>
</gene>